<feature type="domain" description="Cyclophilin TM1367-like" evidence="1">
    <location>
        <begin position="4"/>
        <end position="121"/>
    </location>
</feature>
<dbReference type="InterPro" id="IPR029000">
    <property type="entry name" value="Cyclophilin-like_dom_sf"/>
</dbReference>
<comment type="caution">
    <text evidence="2">The sequence shown here is derived from an EMBL/GenBank/DDBJ whole genome shotgun (WGS) entry which is preliminary data.</text>
</comment>
<protein>
    <recommendedName>
        <fullName evidence="1">Cyclophilin TM1367-like domain-containing protein</fullName>
    </recommendedName>
</protein>
<proteinExistence type="predicted"/>
<dbReference type="Gene3D" id="2.40.100.20">
    <property type="match status" value="1"/>
</dbReference>
<evidence type="ECO:0000313" key="2">
    <source>
        <dbReference type="EMBL" id="HFK98675.1"/>
    </source>
</evidence>
<dbReference type="EMBL" id="DSTK01000041">
    <property type="protein sequence ID" value="HFK98675.1"/>
    <property type="molecule type" value="Genomic_DNA"/>
</dbReference>
<dbReference type="InterPro" id="IPR025658">
    <property type="entry name" value="Cyclophilin_TM1367"/>
</dbReference>
<dbReference type="AlphaFoldDB" id="A0A832A8S1"/>
<accession>A0A832A8S1</accession>
<sequence>MPTRIRIEAPGIVMDAMLNDSPTAQKIARALPLEAEANTWGDEIYFSIPVEMPLDDRAKELVNAGDLGYWPRGRAFCIFFGPTPISAPGEIRPASAVNIVGKVCGDPAHFKTVKDGDLVRVVAAT</sequence>
<evidence type="ECO:0000259" key="1">
    <source>
        <dbReference type="Pfam" id="PF04126"/>
    </source>
</evidence>
<dbReference type="SUPFAM" id="SSF50891">
    <property type="entry name" value="Cyclophilin-like"/>
    <property type="match status" value="1"/>
</dbReference>
<reference evidence="2" key="1">
    <citation type="journal article" date="2020" name="mSystems">
        <title>Genome- and Community-Level Interaction Insights into Carbon Utilization and Element Cycling Functions of Hydrothermarchaeota in Hydrothermal Sediment.</title>
        <authorList>
            <person name="Zhou Z."/>
            <person name="Liu Y."/>
            <person name="Xu W."/>
            <person name="Pan J."/>
            <person name="Luo Z.H."/>
            <person name="Li M."/>
        </authorList>
    </citation>
    <scope>NUCLEOTIDE SEQUENCE [LARGE SCALE GENOMIC DNA]</scope>
    <source>
        <strain evidence="2">SpSt-456</strain>
    </source>
</reference>
<organism evidence="2">
    <name type="scientific">Desulfacinum infernum</name>
    <dbReference type="NCBI Taxonomy" id="35837"/>
    <lineage>
        <taxon>Bacteria</taxon>
        <taxon>Pseudomonadati</taxon>
        <taxon>Thermodesulfobacteriota</taxon>
        <taxon>Syntrophobacteria</taxon>
        <taxon>Syntrophobacterales</taxon>
        <taxon>Syntrophobacteraceae</taxon>
        <taxon>Desulfacinum</taxon>
    </lineage>
</organism>
<name>A0A832A8S1_9BACT</name>
<gene>
    <name evidence="2" type="ORF">ENS06_15285</name>
</gene>
<dbReference type="Pfam" id="PF04126">
    <property type="entry name" value="Cyclophil_like"/>
    <property type="match status" value="1"/>
</dbReference>